<feature type="compositionally biased region" description="Pro residues" evidence="1">
    <location>
        <begin position="1466"/>
        <end position="1478"/>
    </location>
</feature>
<feature type="compositionally biased region" description="Basic and acidic residues" evidence="1">
    <location>
        <begin position="1565"/>
        <end position="1582"/>
    </location>
</feature>
<feature type="compositionally biased region" description="Low complexity" evidence="1">
    <location>
        <begin position="1330"/>
        <end position="1339"/>
    </location>
</feature>
<dbReference type="PANTHER" id="PTHR13585:SF19">
    <property type="entry name" value="ZINC FINGER CCCH DOMAIN-CONTAINING PROTEIN 13"/>
    <property type="match status" value="1"/>
</dbReference>
<feature type="region of interest" description="Disordered" evidence="1">
    <location>
        <begin position="1047"/>
        <end position="1071"/>
    </location>
</feature>
<feature type="compositionally biased region" description="Basic and acidic residues" evidence="1">
    <location>
        <begin position="1249"/>
        <end position="1268"/>
    </location>
</feature>
<feature type="compositionally biased region" description="Basic and acidic residues" evidence="1">
    <location>
        <begin position="1906"/>
        <end position="1932"/>
    </location>
</feature>
<feature type="region of interest" description="Disordered" evidence="1">
    <location>
        <begin position="315"/>
        <end position="340"/>
    </location>
</feature>
<feature type="compositionally biased region" description="Basic and acidic residues" evidence="1">
    <location>
        <begin position="1632"/>
        <end position="1645"/>
    </location>
</feature>
<feature type="compositionally biased region" description="Polar residues" evidence="1">
    <location>
        <begin position="1679"/>
        <end position="1706"/>
    </location>
</feature>
<gene>
    <name evidence="2" type="ORF">Cvel_12187</name>
</gene>
<feature type="compositionally biased region" description="Basic and acidic residues" evidence="1">
    <location>
        <begin position="1049"/>
        <end position="1060"/>
    </location>
</feature>
<dbReference type="EMBL" id="CDMZ01005718">
    <property type="protein sequence ID" value="CEM53701.1"/>
    <property type="molecule type" value="Genomic_DNA"/>
</dbReference>
<feature type="region of interest" description="Disordered" evidence="1">
    <location>
        <begin position="424"/>
        <end position="444"/>
    </location>
</feature>
<accession>A0A0G4I9A2</accession>
<feature type="compositionally biased region" description="Basic and acidic residues" evidence="1">
    <location>
        <begin position="1315"/>
        <end position="1324"/>
    </location>
</feature>
<feature type="compositionally biased region" description="Basic and acidic residues" evidence="1">
    <location>
        <begin position="178"/>
        <end position="198"/>
    </location>
</feature>
<feature type="region of interest" description="Disordered" evidence="1">
    <location>
        <begin position="1287"/>
        <end position="1339"/>
    </location>
</feature>
<feature type="compositionally biased region" description="Basic and acidic residues" evidence="1">
    <location>
        <begin position="1836"/>
        <end position="1867"/>
    </location>
</feature>
<feature type="compositionally biased region" description="Acidic residues" evidence="1">
    <location>
        <begin position="95"/>
        <end position="104"/>
    </location>
</feature>
<proteinExistence type="predicted"/>
<feature type="compositionally biased region" description="Low complexity" evidence="1">
    <location>
        <begin position="326"/>
        <end position="338"/>
    </location>
</feature>
<feature type="compositionally biased region" description="Gly residues" evidence="1">
    <location>
        <begin position="1820"/>
        <end position="1835"/>
    </location>
</feature>
<dbReference type="VEuPathDB" id="CryptoDB:Cvel_12187"/>
<protein>
    <submittedName>
        <fullName evidence="2">Uncharacterized protein</fullName>
    </submittedName>
</protein>
<feature type="compositionally biased region" description="Basic and acidic residues" evidence="1">
    <location>
        <begin position="1169"/>
        <end position="1194"/>
    </location>
</feature>
<feature type="region of interest" description="Disordered" evidence="1">
    <location>
        <begin position="1813"/>
        <end position="1932"/>
    </location>
</feature>
<dbReference type="PANTHER" id="PTHR13585">
    <property type="entry name" value="CHASCON, ISOFORM D-RELATED"/>
    <property type="match status" value="1"/>
</dbReference>
<feature type="region of interest" description="Disordered" evidence="1">
    <location>
        <begin position="1118"/>
        <end position="1139"/>
    </location>
</feature>
<name>A0A0G4I9A2_9ALVE</name>
<feature type="compositionally biased region" description="Acidic residues" evidence="1">
    <location>
        <begin position="45"/>
        <end position="60"/>
    </location>
</feature>
<feature type="compositionally biased region" description="Low complexity" evidence="1">
    <location>
        <begin position="1235"/>
        <end position="1248"/>
    </location>
</feature>
<organism evidence="2">
    <name type="scientific">Chromera velia CCMP2878</name>
    <dbReference type="NCBI Taxonomy" id="1169474"/>
    <lineage>
        <taxon>Eukaryota</taxon>
        <taxon>Sar</taxon>
        <taxon>Alveolata</taxon>
        <taxon>Colpodellida</taxon>
        <taxon>Chromeraceae</taxon>
        <taxon>Chromera</taxon>
    </lineage>
</organism>
<feature type="compositionally biased region" description="Low complexity" evidence="1">
    <location>
        <begin position="162"/>
        <end position="171"/>
    </location>
</feature>
<feature type="compositionally biased region" description="Basic residues" evidence="1">
    <location>
        <begin position="735"/>
        <end position="747"/>
    </location>
</feature>
<dbReference type="InterPro" id="IPR052824">
    <property type="entry name" value="m6A_RNA_Methylation_Regulator"/>
</dbReference>
<feature type="region of interest" description="Disordered" evidence="1">
    <location>
        <begin position="826"/>
        <end position="858"/>
    </location>
</feature>
<feature type="compositionally biased region" description="Gly residues" evidence="1">
    <location>
        <begin position="1525"/>
        <end position="1534"/>
    </location>
</feature>
<feature type="compositionally biased region" description="Basic and acidic residues" evidence="1">
    <location>
        <begin position="1667"/>
        <end position="1676"/>
    </location>
</feature>
<feature type="region of interest" description="Disordered" evidence="1">
    <location>
        <begin position="140"/>
        <end position="215"/>
    </location>
</feature>
<reference evidence="2" key="1">
    <citation type="submission" date="2014-11" db="EMBL/GenBank/DDBJ databases">
        <authorList>
            <person name="Otto D Thomas"/>
            <person name="Naeem Raeece"/>
        </authorList>
    </citation>
    <scope>NUCLEOTIDE SEQUENCE</scope>
</reference>
<feature type="compositionally biased region" description="Polar residues" evidence="1">
    <location>
        <begin position="1407"/>
        <end position="1416"/>
    </location>
</feature>
<feature type="compositionally biased region" description="Low complexity" evidence="1">
    <location>
        <begin position="1548"/>
        <end position="1564"/>
    </location>
</feature>
<feature type="region of interest" description="Disordered" evidence="1">
    <location>
        <begin position="724"/>
        <end position="753"/>
    </location>
</feature>
<feature type="compositionally biased region" description="Low complexity" evidence="1">
    <location>
        <begin position="1479"/>
        <end position="1502"/>
    </location>
</feature>
<feature type="compositionally biased region" description="Pro residues" evidence="1">
    <location>
        <begin position="1720"/>
        <end position="1736"/>
    </location>
</feature>
<feature type="region of interest" description="Disordered" evidence="1">
    <location>
        <begin position="1151"/>
        <end position="1202"/>
    </location>
</feature>
<sequence length="1932" mass="208588">MEEDSAPPRADSHAGGEVKLAQLEPTFPSSFPTAARCGKGGDGQGDGDEDMMSDVGEDGESLSLSLSFKSRGVEVAGGHGRDVDSMRGITSSGVDEQEEEEEEQQMVRMRDREVTEALMVLDFCGLRRAAEALASVGFSFDSRGKGGIGGSPEARSTERDVSPSAPSDPSALFAVDGGVERDGNGNHVGELKRGKESWDFGEGQEDTKTERGRDLERELRREEGQVEGEECDASGFLLLLAELDPVDLAVLMEAKASLDLRHFCRAAACLENFRGGRLETHPVAAFLSVYSKWMDAQKLWQEESIHERTKTNAEAFPFSAPPSGPPASSSLPAGASGPCTPENVRTLAEEARALLMLASEQSAAAIEAAADDQGGDWWSPLPASSVAISEEVASVGGDQTDKAKAESFFLSHWRRRQRRYEMRKEKTDGGFEEEEECGSDTELESGSGLEAFSVLSEDRASVWGLLLWMFGSLVLRLSHHASSSCLSLPLLEEALGALCESVWMFPLNVSAWTELSRVLLLLFEKGGGGTGTGKGRGGLSAKFDREGERGWEQGKSGSRLPEFLDSAEGFMGTVLRSAGRREPIRACFEPAGMSVARVAFVEVLVERGLYWEGLREVRKLLRECSADPGSGRGSGCLWGRSPRLLQLEARCVRVLGGTEEVLSQKLRLLQKCDPGGLQGTPMLARLLRCRLEERRAGWRKCSREGEESKTVSEAIETDKRKAIEREGTREGRGGNLRKKVKKQKKRERNKERKEAEFMTRLAIEAADRRGTGDAGTAHAVIAEWCRSRGDAAKALEAASAFLSLNEANVSALMLAGELLLNPPCKLRRRNKNSSLGSSSTERERERRGAPPQPPPNTATAMEAFWRASRSAPWRSEPWGAFAQALAMAATGGNAEKVTLSFVGSPARPPPASSGTGPDSHTNSSSDRKGVVALSFLERSAMNSFRPLDWVRLGVSLLSLSRREGLPPDSGSSSSSASVRRSWRAAVQRAEGEAVACLAVAWKLTERERVYREQLQKEGFMGSAEGDEEGEGKGWPFTASSWRDCGLSDLDEKKKKSGGERGKRKRGGRLAKENRVGSLERLVAGWRRMENEICAAGLPLPPAPLVPFLFPFGLSLRSSSSGGRDEGGTSGGQGQPPTRKLTAPFYKSLVESGVFGSDRGPGNSNNSVAAKEKDKERDGGEREKDKDRDRGESPHSGRASGPVEGLVGLMEAFVGEAVCRDDLDAGFRLSTAALLSLGTSPSPSPLSELGGEKEKEKERRDCIEREREQERLPSAALLLLHGGGMGMGMGLHGGGPGMGMQQLPPGGPPSPPSRQTRGEPREQKSTRKAPNATTNATTAAAAARFSSHGLSSGKAFIANSALYALTRLASRPRVQVESPTDPHSAVGLPLLLHGTGGKQEGEEGGKTVSHTTINSGSRWDKPGEPDGSLSTKTRQSHAHPQSKPLTTDTPSTTGRDRQKGGAESLRPEPPCPPCPPAPAPAAASPPRTNPSLSLSLSLSSSLLRPYPAVSTATATSASTATAEQLGGAGEAGGGHPVSADRSSQHQHHQQQQQPPTAEAQQQAETQRVRRDDRHTDRETERAQAHTHQSSSEAEAGRGSGAAVPAVPPGGPGGADARAKHRPAPLPVNHRHAPPPERERERDDRGSHPGGFSRRPPLPLPLPVSSSSREIERERERQAVVSAQVTSSTAPRHPASRQQHSPSEQSLSAEPEPPGADSLSSRPPPPPRAPPQAPPSPSPDGSVEEEREPRRERERPRDAAGRRRVEEDNGGQMRQQRAAVRGERERDRERERERWRARLEASHLVPVVHSRAYVGTRPSRMTGGGSRHGHGGWAAGGGRERDRIRERAETARDTNSRERERERDRHGETGRASAHLQRERERERERRWQGEASGTWGGPATASTSVRGEFDSQPHQSHSERDRGGGRDFRTRRW</sequence>
<feature type="compositionally biased region" description="Acidic residues" evidence="1">
    <location>
        <begin position="430"/>
        <end position="443"/>
    </location>
</feature>
<feature type="compositionally biased region" description="Basic and acidic residues" evidence="1">
    <location>
        <begin position="205"/>
        <end position="215"/>
    </location>
</feature>
<feature type="region of interest" description="Disordered" evidence="1">
    <location>
        <begin position="900"/>
        <end position="926"/>
    </location>
</feature>
<evidence type="ECO:0000256" key="1">
    <source>
        <dbReference type="SAM" id="MobiDB-lite"/>
    </source>
</evidence>
<feature type="compositionally biased region" description="Gly residues" evidence="1">
    <location>
        <begin position="1287"/>
        <end position="1297"/>
    </location>
</feature>
<feature type="compositionally biased region" description="Polar residues" evidence="1">
    <location>
        <begin position="1442"/>
        <end position="1452"/>
    </location>
</feature>
<feature type="compositionally biased region" description="Basic and acidic residues" evidence="1">
    <location>
        <begin position="1745"/>
        <end position="1765"/>
    </location>
</feature>
<feature type="region of interest" description="Disordered" evidence="1">
    <location>
        <begin position="1235"/>
        <end position="1268"/>
    </location>
</feature>
<feature type="compositionally biased region" description="Basic and acidic residues" evidence="1">
    <location>
        <begin position="1874"/>
        <end position="1887"/>
    </location>
</feature>
<feature type="compositionally biased region" description="Low complexity" evidence="1">
    <location>
        <begin position="1509"/>
        <end position="1524"/>
    </location>
</feature>
<evidence type="ECO:0000313" key="2">
    <source>
        <dbReference type="EMBL" id="CEM53701.1"/>
    </source>
</evidence>
<feature type="compositionally biased region" description="Basic and acidic residues" evidence="1">
    <location>
        <begin position="1778"/>
        <end position="1792"/>
    </location>
</feature>
<feature type="compositionally biased region" description="Basic residues" evidence="1">
    <location>
        <begin position="1617"/>
        <end position="1631"/>
    </location>
</feature>
<feature type="region of interest" description="Disordered" evidence="1">
    <location>
        <begin position="1373"/>
        <end position="1792"/>
    </location>
</feature>
<feature type="region of interest" description="Disordered" evidence="1">
    <location>
        <begin position="1"/>
        <end position="108"/>
    </location>
</feature>